<keyword evidence="1" id="KW-0732">Signal</keyword>
<feature type="signal peptide" evidence="1">
    <location>
        <begin position="1"/>
        <end position="24"/>
    </location>
</feature>
<evidence type="ECO:0000313" key="2">
    <source>
        <dbReference type="EMBL" id="PRY62677.1"/>
    </source>
</evidence>
<gene>
    <name evidence="2" type="ORF">BCF74_104113</name>
</gene>
<dbReference type="RefSeq" id="WP_146132868.1">
    <property type="nucleotide sequence ID" value="NZ_PVTI01000004.1"/>
</dbReference>
<dbReference type="OrthoDB" id="5146724at2"/>
<dbReference type="AlphaFoldDB" id="A0A2T0UXV8"/>
<name>A0A2T0UXV8_9MICO</name>
<dbReference type="EMBL" id="PVTI01000004">
    <property type="protein sequence ID" value="PRY62677.1"/>
    <property type="molecule type" value="Genomic_DNA"/>
</dbReference>
<evidence type="ECO:0000313" key="3">
    <source>
        <dbReference type="Proteomes" id="UP000237822"/>
    </source>
</evidence>
<evidence type="ECO:0000256" key="1">
    <source>
        <dbReference type="SAM" id="SignalP"/>
    </source>
</evidence>
<accession>A0A2T0UXV8</accession>
<reference evidence="2 3" key="1">
    <citation type="submission" date="2018-03" db="EMBL/GenBank/DDBJ databases">
        <title>Genomic Encyclopedia of Archaeal and Bacterial Type Strains, Phase II (KMG-II): from individual species to whole genera.</title>
        <authorList>
            <person name="Goeker M."/>
        </authorList>
    </citation>
    <scope>NUCLEOTIDE SEQUENCE [LARGE SCALE GENOMIC DNA]</scope>
    <source>
        <strain evidence="2 3">ATCC BAA-1496</strain>
    </source>
</reference>
<feature type="chain" id="PRO_5015417798" evidence="1">
    <location>
        <begin position="25"/>
        <end position="183"/>
    </location>
</feature>
<sequence length="183" mass="19282">MSRIIRTALAMTCVLLATTGAASAAVARPETTRTTASIAVPPSRSAAEVGGVAFPGLPEGLGELSVFDSEDDGVAITTGVWESAGPDGGTAVDLSVTVVRAERFTSAVALHDWLVPWQERPADEAVYEPVLIAGDQAWLAKDQVFWLLRPGVGVSITLDENRFDAAALPNMATSAHELRRGRR</sequence>
<comment type="caution">
    <text evidence="2">The sequence shown here is derived from an EMBL/GenBank/DDBJ whole genome shotgun (WGS) entry which is preliminary data.</text>
</comment>
<keyword evidence="3" id="KW-1185">Reference proteome</keyword>
<protein>
    <submittedName>
        <fullName evidence="2">Uncharacterized protein</fullName>
    </submittedName>
</protein>
<organism evidence="2 3">
    <name type="scientific">Knoellia remsis</name>
    <dbReference type="NCBI Taxonomy" id="407159"/>
    <lineage>
        <taxon>Bacteria</taxon>
        <taxon>Bacillati</taxon>
        <taxon>Actinomycetota</taxon>
        <taxon>Actinomycetes</taxon>
        <taxon>Micrococcales</taxon>
        <taxon>Intrasporangiaceae</taxon>
        <taxon>Knoellia</taxon>
    </lineage>
</organism>
<dbReference type="Proteomes" id="UP000237822">
    <property type="component" value="Unassembled WGS sequence"/>
</dbReference>
<proteinExistence type="predicted"/>